<dbReference type="Proteomes" id="UP001054854">
    <property type="component" value="Unassembled WGS sequence"/>
</dbReference>
<protein>
    <submittedName>
        <fullName evidence="3">Hydrolase</fullName>
    </submittedName>
</protein>
<dbReference type="InterPro" id="IPR000073">
    <property type="entry name" value="AB_hydrolase_1"/>
</dbReference>
<dbReference type="Pfam" id="PF00561">
    <property type="entry name" value="Abhydrolase_1"/>
    <property type="match status" value="1"/>
</dbReference>
<sequence length="295" mass="33358">MANIITDHEGMPVQHARATVNGVQLHYYTAGQGEPVFLLHGVPKTSYYWRHVLPHLTPHYKVIVPDLRGLGDSEKPRDGYDSITMAEDIAQLADHLGHDSYDLVGEDWGAVTAYHVASQYRDKVRRLAFIDAGIPGYGLEAKSFLTKENYASRNWHWHVNFYAVRDYPEMLITGRERIYFDYFFRHEADNPQAVSQDAIEEYIRAYSAPGGIRAMCEIYRASIEDAELNYAAEKNPITIPVLAIGAEKFHGPYVEEQMKKLATNVTGLILPAGHQLAEEIPDQLAHSLLEFLQAT</sequence>
<proteinExistence type="predicted"/>
<evidence type="ECO:0000259" key="2">
    <source>
        <dbReference type="Pfam" id="PF00561"/>
    </source>
</evidence>
<keyword evidence="4" id="KW-1185">Reference proteome</keyword>
<dbReference type="PRINTS" id="PR00412">
    <property type="entry name" value="EPOXHYDRLASE"/>
</dbReference>
<organism evidence="3 4">
    <name type="scientific">Streptomyces hygroscopicus</name>
    <dbReference type="NCBI Taxonomy" id="1912"/>
    <lineage>
        <taxon>Bacteria</taxon>
        <taxon>Bacillati</taxon>
        <taxon>Actinomycetota</taxon>
        <taxon>Actinomycetes</taxon>
        <taxon>Kitasatosporales</taxon>
        <taxon>Streptomycetaceae</taxon>
        <taxon>Streptomyces</taxon>
        <taxon>Streptomyces violaceusniger group</taxon>
    </lineage>
</organism>
<dbReference type="PRINTS" id="PR00111">
    <property type="entry name" value="ABHYDROLASE"/>
</dbReference>
<keyword evidence="1 3" id="KW-0378">Hydrolase</keyword>
<evidence type="ECO:0000256" key="1">
    <source>
        <dbReference type="ARBA" id="ARBA00022801"/>
    </source>
</evidence>
<dbReference type="RefSeq" id="WP_102865733.1">
    <property type="nucleotide sequence ID" value="NZ_BBON01000068.1"/>
</dbReference>
<reference evidence="3" key="1">
    <citation type="submission" date="2024-05" db="EMBL/GenBank/DDBJ databases">
        <title>Whole genome shotgun sequence of Streptomyces hygroscopicus NBRC 113678.</title>
        <authorList>
            <person name="Komaki H."/>
            <person name="Tamura T."/>
        </authorList>
    </citation>
    <scope>NUCLEOTIDE SEQUENCE</scope>
    <source>
        <strain evidence="3">N11-34</strain>
    </source>
</reference>
<gene>
    <name evidence="3" type="ORF">TPA0910_02730</name>
</gene>
<evidence type="ECO:0000313" key="3">
    <source>
        <dbReference type="EMBL" id="GHJ25840.1"/>
    </source>
</evidence>
<dbReference type="Gene3D" id="3.40.50.1820">
    <property type="entry name" value="alpha/beta hydrolase"/>
    <property type="match status" value="1"/>
</dbReference>
<dbReference type="GO" id="GO:0016787">
    <property type="term" value="F:hydrolase activity"/>
    <property type="evidence" value="ECO:0007669"/>
    <property type="project" value="UniProtKB-KW"/>
</dbReference>
<accession>A0ABQ3TR78</accession>
<dbReference type="EMBL" id="BNEK01000002">
    <property type="protein sequence ID" value="GHJ25840.1"/>
    <property type="molecule type" value="Genomic_DNA"/>
</dbReference>
<feature type="domain" description="AB hydrolase-1" evidence="2">
    <location>
        <begin position="35"/>
        <end position="273"/>
    </location>
</feature>
<dbReference type="SUPFAM" id="SSF53474">
    <property type="entry name" value="alpha/beta-Hydrolases"/>
    <property type="match status" value="1"/>
</dbReference>
<evidence type="ECO:0000313" key="4">
    <source>
        <dbReference type="Proteomes" id="UP001054854"/>
    </source>
</evidence>
<comment type="caution">
    <text evidence="3">The sequence shown here is derived from an EMBL/GenBank/DDBJ whole genome shotgun (WGS) entry which is preliminary data.</text>
</comment>
<dbReference type="InterPro" id="IPR029058">
    <property type="entry name" value="AB_hydrolase_fold"/>
</dbReference>
<name>A0ABQ3TR78_STRHY</name>
<dbReference type="PANTHER" id="PTHR43329">
    <property type="entry name" value="EPOXIDE HYDROLASE"/>
    <property type="match status" value="1"/>
</dbReference>
<dbReference type="InterPro" id="IPR000639">
    <property type="entry name" value="Epox_hydrolase-like"/>
</dbReference>